<accession>B8KU03</accession>
<dbReference type="GO" id="GO:0008410">
    <property type="term" value="F:CoA-transferase activity"/>
    <property type="evidence" value="ECO:0007669"/>
    <property type="project" value="TreeGrafter"/>
</dbReference>
<evidence type="ECO:0000256" key="2">
    <source>
        <dbReference type="SAM" id="MobiDB-lite"/>
    </source>
</evidence>
<gene>
    <name evidence="3" type="ORF">NOR51B_882</name>
</gene>
<evidence type="ECO:0000313" key="4">
    <source>
        <dbReference type="Proteomes" id="UP000004699"/>
    </source>
</evidence>
<dbReference type="InterPro" id="IPR003673">
    <property type="entry name" value="CoA-Trfase_fam_III"/>
</dbReference>
<dbReference type="PANTHER" id="PTHR48207">
    <property type="entry name" value="SUCCINATE--HYDROXYMETHYLGLUTARATE COA-TRANSFERASE"/>
    <property type="match status" value="1"/>
</dbReference>
<evidence type="ECO:0000256" key="1">
    <source>
        <dbReference type="ARBA" id="ARBA00022679"/>
    </source>
</evidence>
<dbReference type="InterPro" id="IPR044855">
    <property type="entry name" value="CoA-Trfase_III_dom3_sf"/>
</dbReference>
<evidence type="ECO:0000313" key="3">
    <source>
        <dbReference type="EMBL" id="EED34942.1"/>
    </source>
</evidence>
<reference evidence="4" key="1">
    <citation type="journal article" date="2013" name="BMC Microbiol.">
        <title>Taxonomy and evolution of bacteriochlorophyll a-containing members of the OM60/NOR5 clade of marine gammaproteobacteria: description of Luminiphilus syltensis gen. nov., sp. nov., reclassification of Haliea rubra as Pseudohaliea rubra gen. nov., comb. nov., and emendation of Chromatocurvus halotolerans.</title>
        <authorList>
            <person name="Spring S."/>
            <person name="Riedel T."/>
            <person name="Sproer C."/>
            <person name="Yan S."/>
            <person name="Harder J."/>
            <person name="Fuchs B.M."/>
        </authorList>
    </citation>
    <scope>NUCLEOTIDE SEQUENCE [LARGE SCALE GENOMIC DNA]</scope>
    <source>
        <strain evidence="4">NOR51-B</strain>
    </source>
</reference>
<proteinExistence type="predicted"/>
<keyword evidence="1" id="KW-0808">Transferase</keyword>
<feature type="region of interest" description="Disordered" evidence="2">
    <location>
        <begin position="343"/>
        <end position="374"/>
    </location>
</feature>
<dbReference type="SUPFAM" id="SSF89796">
    <property type="entry name" value="CoA-transferase family III (CaiB/BaiF)"/>
    <property type="match status" value="1"/>
</dbReference>
<sequence length="403" mass="44078">MERTMNKPLAGIRILDLTHMLSGPYGAMILADLGAETIKVEPLKGEGTRKLLATDPNNSLDGQGAYYITLNRNKQSVSLDLKSEEGLEIFYDLVRNADVVIENFSAGVAAKLKISYDFLKAMNPRIITCSISGFGSAGPNFQRPAFDQVVQALGGGMSITGTDSDNPTRAGIPIGDLGGGMFGAMGILSALVERDRSGEGQHVDISMLDCQISMLNYMATMYFLSGEDPHPIGNAHFVHVPYNSYRTSDGHIIIAVIFDSFWDNLLEVIDYEPFRIEKYKTQPGRLEDKAIIEAKLNELLATNTSDYWITQLEAKRIPCAKVNQFSEALSDEQVLSRNMVVDLKHPNGNSTRGPGNPIKLSRTDEESFSPAPLLGQDTDSVLTDVLGYSAEKIEALRSDGFIV</sequence>
<dbReference type="Proteomes" id="UP000004699">
    <property type="component" value="Unassembled WGS sequence"/>
</dbReference>
<dbReference type="HOGENOM" id="CLU_033975_0_0_6"/>
<protein>
    <submittedName>
        <fullName evidence="3">L-carnitine dehydratase/bile acid-inducible protein F</fullName>
    </submittedName>
</protein>
<dbReference type="InterPro" id="IPR023606">
    <property type="entry name" value="CoA-Trfase_III_dom_1_sf"/>
</dbReference>
<dbReference type="InterPro" id="IPR050483">
    <property type="entry name" value="CoA-transferase_III_domain"/>
</dbReference>
<name>B8KU03_9GAMM</name>
<organism evidence="3 4">
    <name type="scientific">Luminiphilus syltensis NOR5-1B</name>
    <dbReference type="NCBI Taxonomy" id="565045"/>
    <lineage>
        <taxon>Bacteria</taxon>
        <taxon>Pseudomonadati</taxon>
        <taxon>Pseudomonadota</taxon>
        <taxon>Gammaproteobacteria</taxon>
        <taxon>Cellvibrionales</taxon>
        <taxon>Halieaceae</taxon>
        <taxon>Luminiphilus</taxon>
    </lineage>
</organism>
<dbReference type="EMBL" id="DS999411">
    <property type="protein sequence ID" value="EED34942.1"/>
    <property type="molecule type" value="Genomic_DNA"/>
</dbReference>
<dbReference type="eggNOG" id="COG1804">
    <property type="taxonomic scope" value="Bacteria"/>
</dbReference>
<dbReference type="AlphaFoldDB" id="B8KU03"/>
<dbReference type="STRING" id="565045.NOR51B_882"/>
<dbReference type="PANTHER" id="PTHR48207:SF3">
    <property type="entry name" value="SUCCINATE--HYDROXYMETHYLGLUTARATE COA-TRANSFERASE"/>
    <property type="match status" value="1"/>
</dbReference>
<keyword evidence="4" id="KW-1185">Reference proteome</keyword>
<dbReference type="Gene3D" id="3.40.50.10540">
    <property type="entry name" value="Crotonobetainyl-coa:carnitine coa-transferase, domain 1"/>
    <property type="match status" value="1"/>
</dbReference>
<dbReference type="Pfam" id="PF02515">
    <property type="entry name" value="CoA_transf_3"/>
    <property type="match status" value="1"/>
</dbReference>
<dbReference type="Gene3D" id="3.30.1540.10">
    <property type="entry name" value="formyl-coa transferase, domain 3"/>
    <property type="match status" value="1"/>
</dbReference>